<organism evidence="1 2">
    <name type="scientific">Araneus ventricosus</name>
    <name type="common">Orbweaver spider</name>
    <name type="synonym">Epeira ventricosa</name>
    <dbReference type="NCBI Taxonomy" id="182803"/>
    <lineage>
        <taxon>Eukaryota</taxon>
        <taxon>Metazoa</taxon>
        <taxon>Ecdysozoa</taxon>
        <taxon>Arthropoda</taxon>
        <taxon>Chelicerata</taxon>
        <taxon>Arachnida</taxon>
        <taxon>Araneae</taxon>
        <taxon>Araneomorphae</taxon>
        <taxon>Entelegynae</taxon>
        <taxon>Araneoidea</taxon>
        <taxon>Araneidae</taxon>
        <taxon>Araneus</taxon>
    </lineage>
</organism>
<evidence type="ECO:0000313" key="1">
    <source>
        <dbReference type="EMBL" id="GBN77384.1"/>
    </source>
</evidence>
<evidence type="ECO:0000313" key="2">
    <source>
        <dbReference type="Proteomes" id="UP000499080"/>
    </source>
</evidence>
<sequence>MYICVQQSFDEKPIYLPLVEESEGKFGQHTIKAAVVCSQADKGKYFSGNRTEALLEKDRECLIFPKVNVLQIRTHKRVTEQKKETGQLRNIFPK</sequence>
<gene>
    <name evidence="1" type="ORF">AVEN_104917_1</name>
</gene>
<protein>
    <submittedName>
        <fullName evidence="1">Uncharacterized protein</fullName>
    </submittedName>
</protein>
<reference evidence="1 2" key="1">
    <citation type="journal article" date="2019" name="Sci. Rep.">
        <title>Orb-weaving spider Araneus ventricosus genome elucidates the spidroin gene catalogue.</title>
        <authorList>
            <person name="Kono N."/>
            <person name="Nakamura H."/>
            <person name="Ohtoshi R."/>
            <person name="Moran D.A.P."/>
            <person name="Shinohara A."/>
            <person name="Yoshida Y."/>
            <person name="Fujiwara M."/>
            <person name="Mori M."/>
            <person name="Tomita M."/>
            <person name="Arakawa K."/>
        </authorList>
    </citation>
    <scope>NUCLEOTIDE SEQUENCE [LARGE SCALE GENOMIC DNA]</scope>
</reference>
<accession>A0A4Y2RNJ1</accession>
<keyword evidence="2" id="KW-1185">Reference proteome</keyword>
<dbReference type="OrthoDB" id="6427445at2759"/>
<comment type="caution">
    <text evidence="1">The sequence shown here is derived from an EMBL/GenBank/DDBJ whole genome shotgun (WGS) entry which is preliminary data.</text>
</comment>
<dbReference type="AlphaFoldDB" id="A0A4Y2RNJ1"/>
<proteinExistence type="predicted"/>
<dbReference type="EMBL" id="BGPR01017824">
    <property type="protein sequence ID" value="GBN77384.1"/>
    <property type="molecule type" value="Genomic_DNA"/>
</dbReference>
<name>A0A4Y2RNJ1_ARAVE</name>
<dbReference type="Proteomes" id="UP000499080">
    <property type="component" value="Unassembled WGS sequence"/>
</dbReference>